<dbReference type="Proteomes" id="UP001153076">
    <property type="component" value="Unassembled WGS sequence"/>
</dbReference>
<reference evidence="2" key="1">
    <citation type="submission" date="2022-04" db="EMBL/GenBank/DDBJ databases">
        <title>Carnegiea gigantea Genome sequencing and assembly v2.</title>
        <authorList>
            <person name="Copetti D."/>
            <person name="Sanderson M.J."/>
            <person name="Burquez A."/>
            <person name="Wojciechowski M.F."/>
        </authorList>
    </citation>
    <scope>NUCLEOTIDE SEQUENCE</scope>
    <source>
        <strain evidence="2">SGP5-SGP5p</strain>
        <tissue evidence="2">Aerial part</tissue>
    </source>
</reference>
<accession>A0A9Q1K770</accession>
<name>A0A9Q1K770_9CARY</name>
<dbReference type="OrthoDB" id="1939383at2759"/>
<gene>
    <name evidence="2" type="ORF">Cgig2_030716</name>
</gene>
<dbReference type="EMBL" id="JAKOGI010000287">
    <property type="protein sequence ID" value="KAJ8437694.1"/>
    <property type="molecule type" value="Genomic_DNA"/>
</dbReference>
<evidence type="ECO:0000313" key="2">
    <source>
        <dbReference type="EMBL" id="KAJ8437694.1"/>
    </source>
</evidence>
<protein>
    <submittedName>
        <fullName evidence="2">Uncharacterized protein</fullName>
    </submittedName>
</protein>
<evidence type="ECO:0000256" key="1">
    <source>
        <dbReference type="SAM" id="Phobius"/>
    </source>
</evidence>
<evidence type="ECO:0000313" key="3">
    <source>
        <dbReference type="Proteomes" id="UP001153076"/>
    </source>
</evidence>
<feature type="transmembrane region" description="Helical" evidence="1">
    <location>
        <begin position="242"/>
        <end position="261"/>
    </location>
</feature>
<dbReference type="AlphaFoldDB" id="A0A9Q1K770"/>
<sequence>MYPTKAAKISSAQMWDAATTSIDLARETSTVVHPLATHALWAHVDFRSGSLGFGASLVLTRAGTSHGGLGSTTNRVVLGLGSIGAMAAQYTRVVMWKLGCKMDNHKFGVDKWKNGVGERIDKKLKKTYENMGSVVKVQQFNHGTGEYSVRLTNDRCLVVRLRDGLIVGGDGLDEDFNRRILPPKNPRGAGRPRNRRLEAKIVEHHDNYRRRCACYPKQYWMEEVDRAVDDGIRAELDELKGVFGVAFAAIVVLVAALLVMWSF</sequence>
<proteinExistence type="predicted"/>
<organism evidence="2 3">
    <name type="scientific">Carnegiea gigantea</name>
    <dbReference type="NCBI Taxonomy" id="171969"/>
    <lineage>
        <taxon>Eukaryota</taxon>
        <taxon>Viridiplantae</taxon>
        <taxon>Streptophyta</taxon>
        <taxon>Embryophyta</taxon>
        <taxon>Tracheophyta</taxon>
        <taxon>Spermatophyta</taxon>
        <taxon>Magnoliopsida</taxon>
        <taxon>eudicotyledons</taxon>
        <taxon>Gunneridae</taxon>
        <taxon>Pentapetalae</taxon>
        <taxon>Caryophyllales</taxon>
        <taxon>Cactineae</taxon>
        <taxon>Cactaceae</taxon>
        <taxon>Cactoideae</taxon>
        <taxon>Echinocereeae</taxon>
        <taxon>Carnegiea</taxon>
    </lineage>
</organism>
<keyword evidence="3" id="KW-1185">Reference proteome</keyword>
<keyword evidence="1" id="KW-1133">Transmembrane helix</keyword>
<keyword evidence="1" id="KW-0812">Transmembrane</keyword>
<keyword evidence="1" id="KW-0472">Membrane</keyword>
<comment type="caution">
    <text evidence="2">The sequence shown here is derived from an EMBL/GenBank/DDBJ whole genome shotgun (WGS) entry which is preliminary data.</text>
</comment>